<name>A0A955EC01_UNCKA</name>
<reference evidence="1" key="2">
    <citation type="journal article" date="2021" name="Microbiome">
        <title>Successional dynamics and alternative stable states in a saline activated sludge microbial community over 9 years.</title>
        <authorList>
            <person name="Wang Y."/>
            <person name="Ye J."/>
            <person name="Ju F."/>
            <person name="Liu L."/>
            <person name="Boyd J.A."/>
            <person name="Deng Y."/>
            <person name="Parks D.H."/>
            <person name="Jiang X."/>
            <person name="Yin X."/>
            <person name="Woodcroft B.J."/>
            <person name="Tyson G.W."/>
            <person name="Hugenholtz P."/>
            <person name="Polz M.F."/>
            <person name="Zhang T."/>
        </authorList>
    </citation>
    <scope>NUCLEOTIDE SEQUENCE</scope>
    <source>
        <strain evidence="1">HKST-UBA79</strain>
    </source>
</reference>
<accession>A0A955EC01</accession>
<proteinExistence type="predicted"/>
<sequence length="184" mass="21623">MEMPYVASQYLNDVELLRKVGIFDSQNKVVINEHFECSGYIEDTSKTEIEKVLAEKYTTEGTRFIKQTGITTLDLYLTHNNLPKNFTCRLRLYQCEKTNQIKAFKHIVSNRNPRQNMNIEEIQAKNELIYIQKIPFNNNQELREALKHKFCNNFKLFTVLNKSTTNFELETVSGYDDSETFVKT</sequence>
<gene>
    <name evidence="1" type="ORF">KC980_03535</name>
</gene>
<dbReference type="AlphaFoldDB" id="A0A955EC01"/>
<protein>
    <submittedName>
        <fullName evidence="1">Uncharacterized protein</fullName>
    </submittedName>
</protein>
<organism evidence="1 2">
    <name type="scientific">candidate division WWE3 bacterium</name>
    <dbReference type="NCBI Taxonomy" id="2053526"/>
    <lineage>
        <taxon>Bacteria</taxon>
        <taxon>Katanobacteria</taxon>
    </lineage>
</organism>
<feature type="non-terminal residue" evidence="1">
    <location>
        <position position="184"/>
    </location>
</feature>
<dbReference type="Proteomes" id="UP000740557">
    <property type="component" value="Unassembled WGS sequence"/>
</dbReference>
<dbReference type="EMBL" id="JAGQNX010000107">
    <property type="protein sequence ID" value="MCA9308560.1"/>
    <property type="molecule type" value="Genomic_DNA"/>
</dbReference>
<reference evidence="1" key="1">
    <citation type="submission" date="2020-04" db="EMBL/GenBank/DDBJ databases">
        <authorList>
            <person name="Zhang T."/>
        </authorList>
    </citation>
    <scope>NUCLEOTIDE SEQUENCE</scope>
    <source>
        <strain evidence="1">HKST-UBA79</strain>
    </source>
</reference>
<evidence type="ECO:0000313" key="2">
    <source>
        <dbReference type="Proteomes" id="UP000740557"/>
    </source>
</evidence>
<comment type="caution">
    <text evidence="1">The sequence shown here is derived from an EMBL/GenBank/DDBJ whole genome shotgun (WGS) entry which is preliminary data.</text>
</comment>
<evidence type="ECO:0000313" key="1">
    <source>
        <dbReference type="EMBL" id="MCA9308560.1"/>
    </source>
</evidence>